<name>A0A5R8YW60_9ACTN</name>
<dbReference type="OrthoDB" id="3789924at2"/>
<dbReference type="AlphaFoldDB" id="A0A5R8YW60"/>
<keyword evidence="2" id="KW-0812">Transmembrane</keyword>
<comment type="caution">
    <text evidence="4">The sequence shown here is derived from an EMBL/GenBank/DDBJ whole genome shotgun (WGS) entry which is preliminary data.</text>
</comment>
<evidence type="ECO:0000256" key="2">
    <source>
        <dbReference type="SAM" id="Phobius"/>
    </source>
</evidence>
<dbReference type="Proteomes" id="UP000309033">
    <property type="component" value="Unassembled WGS sequence"/>
</dbReference>
<keyword evidence="2" id="KW-0472">Membrane</keyword>
<dbReference type="InterPro" id="IPR036691">
    <property type="entry name" value="Endo/exonu/phosph_ase_sf"/>
</dbReference>
<evidence type="ECO:0000313" key="5">
    <source>
        <dbReference type="Proteomes" id="UP000309033"/>
    </source>
</evidence>
<feature type="transmembrane region" description="Helical" evidence="2">
    <location>
        <begin position="21"/>
        <end position="41"/>
    </location>
</feature>
<gene>
    <name evidence="4" type="ORF">FED44_19160</name>
</gene>
<dbReference type="Gene3D" id="3.60.10.10">
    <property type="entry name" value="Endonuclease/exonuclease/phosphatase"/>
    <property type="match status" value="1"/>
</dbReference>
<reference evidence="4" key="1">
    <citation type="submission" date="2019-05" db="EMBL/GenBank/DDBJ databases">
        <title>Isolation, diversity and antifungal activity of Actinobacteria from wheat.</title>
        <authorList>
            <person name="Yu B."/>
        </authorList>
    </citation>
    <scope>NUCLEOTIDE SEQUENCE [LARGE SCALE GENOMIC DNA]</scope>
    <source>
        <strain evidence="4">NEAU-HEGS1-5</strain>
    </source>
</reference>
<feature type="region of interest" description="Disordered" evidence="1">
    <location>
        <begin position="315"/>
        <end position="346"/>
    </location>
</feature>
<dbReference type="InterPro" id="IPR005135">
    <property type="entry name" value="Endo/exonuclease/phosphatase"/>
</dbReference>
<sequence length="346" mass="37003">MSEISPQVRGRVDRLSVASSRMGAFVAGVAIAGIVVAGLPAPADTYRVNVLTYNVCAAGNRAGTCVRDLTPRRRRTWAGQVSALIRSRDVDVASFTEMCYAQVGLLRRELPGYHLVWYGYARGGGPGREDRCRTLWRDLTPHTAPPDGRTFGVALALKNGTQGPPLRRLLRADHAPATPGETVHPRGLLCARGDVGPRRSVCCVTHISGTETPRQVTGLVAGYAGGAPVILTGDFNREPGDPQLTGVYGMGLGDGGYTEADAPACRSVRRGGDPTTRGGRKIDYIFASEADYRPGGAEVVRTDPELSDHLALAGTLIGTEPRPRRDGGPWRGSCPASARRRRGRRR</sequence>
<dbReference type="Pfam" id="PF03372">
    <property type="entry name" value="Exo_endo_phos"/>
    <property type="match status" value="1"/>
</dbReference>
<feature type="domain" description="Endonuclease/exonuclease/phosphatase" evidence="3">
    <location>
        <begin position="51"/>
        <end position="309"/>
    </location>
</feature>
<evidence type="ECO:0000259" key="3">
    <source>
        <dbReference type="Pfam" id="PF03372"/>
    </source>
</evidence>
<keyword evidence="2" id="KW-1133">Transmembrane helix</keyword>
<evidence type="ECO:0000256" key="1">
    <source>
        <dbReference type="SAM" id="MobiDB-lite"/>
    </source>
</evidence>
<dbReference type="EMBL" id="VANP01000007">
    <property type="protein sequence ID" value="TLP57712.1"/>
    <property type="molecule type" value="Genomic_DNA"/>
</dbReference>
<keyword evidence="5" id="KW-1185">Reference proteome</keyword>
<dbReference type="GO" id="GO:0003824">
    <property type="term" value="F:catalytic activity"/>
    <property type="evidence" value="ECO:0007669"/>
    <property type="project" value="InterPro"/>
</dbReference>
<dbReference type="SUPFAM" id="SSF56219">
    <property type="entry name" value="DNase I-like"/>
    <property type="match status" value="1"/>
</dbReference>
<accession>A0A5R8YW60</accession>
<protein>
    <recommendedName>
        <fullName evidence="3">Endonuclease/exonuclease/phosphatase domain-containing protein</fullName>
    </recommendedName>
</protein>
<evidence type="ECO:0000313" key="4">
    <source>
        <dbReference type="EMBL" id="TLP57712.1"/>
    </source>
</evidence>
<organism evidence="4 5">
    <name type="scientific">Microbispora triticiradicis</name>
    <dbReference type="NCBI Taxonomy" id="2200763"/>
    <lineage>
        <taxon>Bacteria</taxon>
        <taxon>Bacillati</taxon>
        <taxon>Actinomycetota</taxon>
        <taxon>Actinomycetes</taxon>
        <taxon>Streptosporangiales</taxon>
        <taxon>Streptosporangiaceae</taxon>
        <taxon>Microbispora</taxon>
    </lineage>
</organism>
<proteinExistence type="predicted"/>